<organism evidence="5">
    <name type="scientific">uncultured Thermomicrobiales bacterium</name>
    <dbReference type="NCBI Taxonomy" id="1645740"/>
    <lineage>
        <taxon>Bacteria</taxon>
        <taxon>Pseudomonadati</taxon>
        <taxon>Thermomicrobiota</taxon>
        <taxon>Thermomicrobia</taxon>
        <taxon>Thermomicrobiales</taxon>
        <taxon>environmental samples</taxon>
    </lineage>
</organism>
<dbReference type="SUPFAM" id="SSF52540">
    <property type="entry name" value="P-loop containing nucleoside triphosphate hydrolases"/>
    <property type="match status" value="1"/>
</dbReference>
<dbReference type="AlphaFoldDB" id="A0A6J4VJF1"/>
<dbReference type="GO" id="GO:0022857">
    <property type="term" value="F:transmembrane transporter activity"/>
    <property type="evidence" value="ECO:0007669"/>
    <property type="project" value="InterPro"/>
</dbReference>
<evidence type="ECO:0000256" key="1">
    <source>
        <dbReference type="ARBA" id="ARBA00022448"/>
    </source>
</evidence>
<dbReference type="PANTHER" id="PTHR42781:SF4">
    <property type="entry name" value="SPERMIDINE_PUTRESCINE IMPORT ATP-BINDING PROTEIN POTA"/>
    <property type="match status" value="1"/>
</dbReference>
<name>A0A6J4VJF1_9BACT</name>
<evidence type="ECO:0000313" key="5">
    <source>
        <dbReference type="EMBL" id="CAA9579084.1"/>
    </source>
</evidence>
<gene>
    <name evidence="5" type="ORF">AVDCRST_MAG59-4489</name>
</gene>
<dbReference type="Pfam" id="PF00005">
    <property type="entry name" value="ABC_tran"/>
    <property type="match status" value="1"/>
</dbReference>
<keyword evidence="3 5" id="KW-0067">ATP-binding</keyword>
<dbReference type="InterPro" id="IPR017871">
    <property type="entry name" value="ABC_transporter-like_CS"/>
</dbReference>
<dbReference type="GO" id="GO:0016887">
    <property type="term" value="F:ATP hydrolysis activity"/>
    <property type="evidence" value="ECO:0007669"/>
    <property type="project" value="InterPro"/>
</dbReference>
<dbReference type="InterPro" id="IPR050093">
    <property type="entry name" value="ABC_SmlMolc_Importer"/>
</dbReference>
<dbReference type="SMART" id="SM00382">
    <property type="entry name" value="AAA"/>
    <property type="match status" value="1"/>
</dbReference>
<evidence type="ECO:0000256" key="2">
    <source>
        <dbReference type="ARBA" id="ARBA00022741"/>
    </source>
</evidence>
<dbReference type="Pfam" id="PF08402">
    <property type="entry name" value="TOBE_2"/>
    <property type="match status" value="1"/>
</dbReference>
<dbReference type="SUPFAM" id="SSF50331">
    <property type="entry name" value="MOP-like"/>
    <property type="match status" value="1"/>
</dbReference>
<dbReference type="GO" id="GO:0005524">
    <property type="term" value="F:ATP binding"/>
    <property type="evidence" value="ECO:0007669"/>
    <property type="project" value="UniProtKB-KW"/>
</dbReference>
<dbReference type="GO" id="GO:0015697">
    <property type="term" value="P:quaternary ammonium group transport"/>
    <property type="evidence" value="ECO:0007669"/>
    <property type="project" value="UniProtKB-ARBA"/>
</dbReference>
<evidence type="ECO:0000256" key="3">
    <source>
        <dbReference type="ARBA" id="ARBA00022840"/>
    </source>
</evidence>
<keyword evidence="2" id="KW-0547">Nucleotide-binding</keyword>
<dbReference type="InterPro" id="IPR003593">
    <property type="entry name" value="AAA+_ATPase"/>
</dbReference>
<reference evidence="5" key="1">
    <citation type="submission" date="2020-02" db="EMBL/GenBank/DDBJ databases">
        <authorList>
            <person name="Meier V. D."/>
        </authorList>
    </citation>
    <scope>NUCLEOTIDE SEQUENCE</scope>
    <source>
        <strain evidence="5">AVDCRST_MAG59</strain>
    </source>
</reference>
<dbReference type="GO" id="GO:0043190">
    <property type="term" value="C:ATP-binding cassette (ABC) transporter complex"/>
    <property type="evidence" value="ECO:0007669"/>
    <property type="project" value="InterPro"/>
</dbReference>
<dbReference type="InterPro" id="IPR003439">
    <property type="entry name" value="ABC_transporter-like_ATP-bd"/>
</dbReference>
<dbReference type="Gene3D" id="3.40.50.300">
    <property type="entry name" value="P-loop containing nucleotide triphosphate hydrolases"/>
    <property type="match status" value="1"/>
</dbReference>
<feature type="domain" description="ABC transporter" evidence="4">
    <location>
        <begin position="4"/>
        <end position="234"/>
    </location>
</feature>
<sequence>MSRVRLQEVTKRYGETVAVDRISADIADGEFLTLLGPSGCGKTTTLRMVAGLIEPTEGTILFDDQVVNNVPPHRRNIGLAFQSHALFPHLSVGRNVAFGLEVKGRKKEDIAARVREMLAMVELGDFGDRLPSQLSGGQQQRVALARMLATDPRVLLFDEPLSALDRNLRDTLKYSILALQRRTRKTAIYVTHDQSEAFAISDRIFVMNRGRIEQAGSQLDIYLRPQSEFVANFVGDNNALRGQVIAVTPAAEGLPGLAMIQSGAVRATAANTAELAVGDPVLAFVRPENIEVLFDEEGRDEPEVVSGTVDQIVFEGPTIRLVVDVDGTPLRVAVGGLARLGLLDAEKRTVRLRLREASLVRDPAIGAASEPASSRVPA</sequence>
<dbReference type="InterPro" id="IPR008995">
    <property type="entry name" value="Mo/tungstate-bd_C_term_dom"/>
</dbReference>
<dbReference type="InterPro" id="IPR013611">
    <property type="entry name" value="Transp-assoc_OB_typ2"/>
</dbReference>
<dbReference type="EMBL" id="CADCWF010000332">
    <property type="protein sequence ID" value="CAA9579084.1"/>
    <property type="molecule type" value="Genomic_DNA"/>
</dbReference>
<dbReference type="PROSITE" id="PS00211">
    <property type="entry name" value="ABC_TRANSPORTER_1"/>
    <property type="match status" value="1"/>
</dbReference>
<dbReference type="Gene3D" id="2.40.50.100">
    <property type="match status" value="1"/>
</dbReference>
<evidence type="ECO:0000259" key="4">
    <source>
        <dbReference type="PROSITE" id="PS50893"/>
    </source>
</evidence>
<dbReference type="PANTHER" id="PTHR42781">
    <property type="entry name" value="SPERMIDINE/PUTRESCINE IMPORT ATP-BINDING PROTEIN POTA"/>
    <property type="match status" value="1"/>
</dbReference>
<dbReference type="InterPro" id="IPR027417">
    <property type="entry name" value="P-loop_NTPase"/>
</dbReference>
<accession>A0A6J4VJF1</accession>
<keyword evidence="1" id="KW-0813">Transport</keyword>
<protein>
    <submittedName>
        <fullName evidence="5">Putrescine transport ATP-binding protein PotA</fullName>
    </submittedName>
</protein>
<dbReference type="FunFam" id="3.40.50.300:FF:000425">
    <property type="entry name" value="Probable ABC transporter, ATP-binding subunit"/>
    <property type="match status" value="1"/>
</dbReference>
<proteinExistence type="predicted"/>
<dbReference type="PROSITE" id="PS50893">
    <property type="entry name" value="ABC_TRANSPORTER_2"/>
    <property type="match status" value="1"/>
</dbReference>